<feature type="non-terminal residue" evidence="1">
    <location>
        <position position="1"/>
    </location>
</feature>
<dbReference type="EMBL" id="AJWZ01002255">
    <property type="protein sequence ID" value="EKC71454.1"/>
    <property type="molecule type" value="Genomic_DNA"/>
</dbReference>
<evidence type="ECO:0000313" key="1">
    <source>
        <dbReference type="EMBL" id="EKC71454.1"/>
    </source>
</evidence>
<name>K1TUV1_9ZZZZ</name>
<comment type="caution">
    <text evidence="1">The sequence shown here is derived from an EMBL/GenBank/DDBJ whole genome shotgun (WGS) entry which is preliminary data.</text>
</comment>
<protein>
    <submittedName>
        <fullName evidence="1">Uncharacterized protein</fullName>
    </submittedName>
</protein>
<reference evidence="1" key="1">
    <citation type="journal article" date="2013" name="Environ. Microbiol.">
        <title>Microbiota from the distal guts of lean and obese adolescents exhibit partial functional redundancy besides clear differences in community structure.</title>
        <authorList>
            <person name="Ferrer M."/>
            <person name="Ruiz A."/>
            <person name="Lanza F."/>
            <person name="Haange S.B."/>
            <person name="Oberbach A."/>
            <person name="Till H."/>
            <person name="Bargiela R."/>
            <person name="Campoy C."/>
            <person name="Segura M.T."/>
            <person name="Richter M."/>
            <person name="von Bergen M."/>
            <person name="Seifert J."/>
            <person name="Suarez A."/>
        </authorList>
    </citation>
    <scope>NUCLEOTIDE SEQUENCE</scope>
</reference>
<accession>K1TUV1</accession>
<organism evidence="1">
    <name type="scientific">human gut metagenome</name>
    <dbReference type="NCBI Taxonomy" id="408170"/>
    <lineage>
        <taxon>unclassified sequences</taxon>
        <taxon>metagenomes</taxon>
        <taxon>organismal metagenomes</taxon>
    </lineage>
</organism>
<gene>
    <name evidence="1" type="ORF">OBE_03386</name>
</gene>
<sequence>VMQAPTLVVVNGDSHKKYVNASNIKKYVDQLTLVGVE</sequence>
<dbReference type="AlphaFoldDB" id="K1TUV1"/>
<proteinExistence type="predicted"/>